<dbReference type="Gene3D" id="1.25.40.10">
    <property type="entry name" value="Tetratricopeptide repeat domain"/>
    <property type="match status" value="1"/>
</dbReference>
<dbReference type="GO" id="GO:0003723">
    <property type="term" value="F:RNA binding"/>
    <property type="evidence" value="ECO:0007669"/>
    <property type="project" value="InterPro"/>
</dbReference>
<evidence type="ECO:0000313" key="4">
    <source>
        <dbReference type="Proteomes" id="UP000236291"/>
    </source>
</evidence>
<evidence type="ECO:0000256" key="2">
    <source>
        <dbReference type="PROSITE-ProRule" id="PRU00708"/>
    </source>
</evidence>
<organism evidence="3 4">
    <name type="scientific">Trifolium pratense</name>
    <name type="common">Red clover</name>
    <dbReference type="NCBI Taxonomy" id="57577"/>
    <lineage>
        <taxon>Eukaryota</taxon>
        <taxon>Viridiplantae</taxon>
        <taxon>Streptophyta</taxon>
        <taxon>Embryophyta</taxon>
        <taxon>Tracheophyta</taxon>
        <taxon>Spermatophyta</taxon>
        <taxon>Magnoliopsida</taxon>
        <taxon>eudicotyledons</taxon>
        <taxon>Gunneridae</taxon>
        <taxon>Pentapetalae</taxon>
        <taxon>rosids</taxon>
        <taxon>fabids</taxon>
        <taxon>Fabales</taxon>
        <taxon>Fabaceae</taxon>
        <taxon>Papilionoideae</taxon>
        <taxon>50 kb inversion clade</taxon>
        <taxon>NPAAA clade</taxon>
        <taxon>Hologalegina</taxon>
        <taxon>IRL clade</taxon>
        <taxon>Trifolieae</taxon>
        <taxon>Trifolium</taxon>
    </lineage>
</organism>
<feature type="non-terminal residue" evidence="3">
    <location>
        <position position="59"/>
    </location>
</feature>
<evidence type="ECO:0000313" key="3">
    <source>
        <dbReference type="EMBL" id="PNX66707.1"/>
    </source>
</evidence>
<protein>
    <recommendedName>
        <fullName evidence="5">Pentatricopeptide repeat-containing protein</fullName>
    </recommendedName>
</protein>
<dbReference type="InterPro" id="IPR002885">
    <property type="entry name" value="PPR_rpt"/>
</dbReference>
<dbReference type="PANTHER" id="PTHR47926">
    <property type="entry name" value="PENTATRICOPEPTIDE REPEAT-CONTAINING PROTEIN"/>
    <property type="match status" value="1"/>
</dbReference>
<dbReference type="InterPro" id="IPR011990">
    <property type="entry name" value="TPR-like_helical_dom_sf"/>
</dbReference>
<feature type="repeat" description="PPR" evidence="2">
    <location>
        <begin position="5"/>
        <end position="39"/>
    </location>
</feature>
<proteinExistence type="predicted"/>
<keyword evidence="1" id="KW-0677">Repeat</keyword>
<dbReference type="STRING" id="57577.A0A2K3KKA2"/>
<sequence length="59" mass="6664">MTRKDIISWSTIISVYSQGNHAKEAFNYLSWMRREGPKPNEFALASVLSVCGSMALLEQ</sequence>
<dbReference type="GO" id="GO:0009451">
    <property type="term" value="P:RNA modification"/>
    <property type="evidence" value="ECO:0007669"/>
    <property type="project" value="InterPro"/>
</dbReference>
<name>A0A2K3KKA2_TRIPR</name>
<dbReference type="PROSITE" id="PS51375">
    <property type="entry name" value="PPR"/>
    <property type="match status" value="1"/>
</dbReference>
<dbReference type="AlphaFoldDB" id="A0A2K3KKA2"/>
<gene>
    <name evidence="3" type="ORF">L195_g063177</name>
</gene>
<dbReference type="PANTHER" id="PTHR47926:SF471">
    <property type="entry name" value="DYW DOMAIN-CONTAINING PROTEIN"/>
    <property type="match status" value="1"/>
</dbReference>
<evidence type="ECO:0000256" key="1">
    <source>
        <dbReference type="ARBA" id="ARBA00022737"/>
    </source>
</evidence>
<dbReference type="Proteomes" id="UP000236291">
    <property type="component" value="Unassembled WGS sequence"/>
</dbReference>
<dbReference type="Pfam" id="PF13041">
    <property type="entry name" value="PPR_2"/>
    <property type="match status" value="1"/>
</dbReference>
<reference evidence="3 4" key="1">
    <citation type="journal article" date="2014" name="Am. J. Bot.">
        <title>Genome assembly and annotation for red clover (Trifolium pratense; Fabaceae).</title>
        <authorList>
            <person name="Istvanek J."/>
            <person name="Jaros M."/>
            <person name="Krenek A."/>
            <person name="Repkova J."/>
        </authorList>
    </citation>
    <scope>NUCLEOTIDE SEQUENCE [LARGE SCALE GENOMIC DNA]</scope>
    <source>
        <strain evidence="4">cv. Tatra</strain>
        <tissue evidence="3">Young leaves</tissue>
    </source>
</reference>
<dbReference type="EMBL" id="ASHM01197472">
    <property type="protein sequence ID" value="PNX66707.1"/>
    <property type="molecule type" value="Genomic_DNA"/>
</dbReference>
<accession>A0A2K3KKA2</accession>
<comment type="caution">
    <text evidence="3">The sequence shown here is derived from an EMBL/GenBank/DDBJ whole genome shotgun (WGS) entry which is preliminary data.</text>
</comment>
<dbReference type="InterPro" id="IPR046960">
    <property type="entry name" value="PPR_At4g14850-like_plant"/>
</dbReference>
<reference evidence="3 4" key="2">
    <citation type="journal article" date="2017" name="Front. Plant Sci.">
        <title>Gene Classification and Mining of Molecular Markers Useful in Red Clover (Trifolium pratense) Breeding.</title>
        <authorList>
            <person name="Istvanek J."/>
            <person name="Dluhosova J."/>
            <person name="Dluhos P."/>
            <person name="Patkova L."/>
            <person name="Nedelnik J."/>
            <person name="Repkova J."/>
        </authorList>
    </citation>
    <scope>NUCLEOTIDE SEQUENCE [LARGE SCALE GENOMIC DNA]</scope>
    <source>
        <strain evidence="4">cv. Tatra</strain>
        <tissue evidence="3">Young leaves</tissue>
    </source>
</reference>
<evidence type="ECO:0008006" key="5">
    <source>
        <dbReference type="Google" id="ProtNLM"/>
    </source>
</evidence>